<organism evidence="1 2">
    <name type="scientific">Aspergillus oryzae</name>
    <name type="common">Yellow koji mold</name>
    <dbReference type="NCBI Taxonomy" id="5062"/>
    <lineage>
        <taxon>Eukaryota</taxon>
        <taxon>Fungi</taxon>
        <taxon>Dikarya</taxon>
        <taxon>Ascomycota</taxon>
        <taxon>Pezizomycotina</taxon>
        <taxon>Eurotiomycetes</taxon>
        <taxon>Eurotiomycetidae</taxon>
        <taxon>Eurotiales</taxon>
        <taxon>Aspergillaceae</taxon>
        <taxon>Aspergillus</taxon>
        <taxon>Aspergillus subgen. Circumdati</taxon>
    </lineage>
</organism>
<dbReference type="AlphaFoldDB" id="A0AAN5BYZ4"/>
<dbReference type="Proteomes" id="UP001165205">
    <property type="component" value="Unassembled WGS sequence"/>
</dbReference>
<reference evidence="1" key="1">
    <citation type="submission" date="2023-04" db="EMBL/GenBank/DDBJ databases">
        <title>Aspergillus oryzae NBRC 4228.</title>
        <authorList>
            <person name="Ichikawa N."/>
            <person name="Sato H."/>
            <person name="Tonouchi N."/>
        </authorList>
    </citation>
    <scope>NUCLEOTIDE SEQUENCE</scope>
    <source>
        <strain evidence="1">NBRC 4228</strain>
    </source>
</reference>
<proteinExistence type="predicted"/>
<gene>
    <name evidence="1" type="ORF">Aory04_000790700</name>
</gene>
<accession>A0AAN5BYZ4</accession>
<evidence type="ECO:0000313" key="2">
    <source>
        <dbReference type="Proteomes" id="UP001165205"/>
    </source>
</evidence>
<dbReference type="EMBL" id="BSYA01000095">
    <property type="protein sequence ID" value="GMG32147.1"/>
    <property type="molecule type" value="Genomic_DNA"/>
</dbReference>
<dbReference type="Gene3D" id="3.40.30.10">
    <property type="entry name" value="Glutaredoxin"/>
    <property type="match status" value="1"/>
</dbReference>
<sequence length="340" mass="37122">MYTAKVYWSILSTCIQRVLVVLEEDRATYDLVDIDMRAGQHQSLTRLCYPAQLALRLQVCPEIREQDGAYAWGVLSARGLSGPIDASMYSILWGTSAANRRRIDWTNHYGPRTREHLPYSSYSRILVSAIYCLLKARCRFPDASVPVASVQRDIADLASNGAGGLQLVPFYYYGNPSDAPPLTDWRTFGFGTEAFRRLFEAALDAAVENNILMDFALGASQGQGTPAEPGTEGLSLQLVRDPCICEQNRTISVVVDALTKQQLGVTTINAGTQVTGPVPGPQNLTETLLSGGGFMHGLAGAEKGELKAVIAGRVISGLVTCHIWPCCQHDANTLQMYQFL</sequence>
<comment type="caution">
    <text evidence="1">The sequence shown here is derived from an EMBL/GenBank/DDBJ whole genome shotgun (WGS) entry which is preliminary data.</text>
</comment>
<protein>
    <submittedName>
        <fullName evidence="1">Unnamed protein product</fullName>
    </submittedName>
</protein>
<evidence type="ECO:0000313" key="1">
    <source>
        <dbReference type="EMBL" id="GMG32147.1"/>
    </source>
</evidence>
<name>A0AAN5BYZ4_ASPOZ</name>